<reference evidence="5" key="1">
    <citation type="journal article" date="2013" name="Proc. Natl. Acad. Sci. U.S.A.">
        <title>Mapping gene clusters within arrayed metagenomic libraries to expand the structural diversity of biomedically relevant natural products.</title>
        <authorList>
            <person name="Owen J.G."/>
            <person name="Reddy B.V."/>
            <person name="Ternei M.A."/>
            <person name="Charlop-Powers Z."/>
            <person name="Calle P.Y."/>
            <person name="Kim J.H."/>
            <person name="Brady S.F."/>
        </authorList>
    </citation>
    <scope>NUCLEOTIDE SEQUENCE</scope>
</reference>
<name>S5TNG2_9BACT</name>
<dbReference type="GO" id="GO:0070403">
    <property type="term" value="F:NAD+ binding"/>
    <property type="evidence" value="ECO:0007669"/>
    <property type="project" value="InterPro"/>
</dbReference>
<evidence type="ECO:0000259" key="4">
    <source>
        <dbReference type="PROSITE" id="PS51176"/>
    </source>
</evidence>
<keyword evidence="1" id="KW-0808">Transferase</keyword>
<dbReference type="SUPFAM" id="SSF51569">
    <property type="entry name" value="Aldolase"/>
    <property type="match status" value="1"/>
</dbReference>
<evidence type="ECO:0000256" key="1">
    <source>
        <dbReference type="ARBA" id="ARBA00022679"/>
    </source>
</evidence>
<dbReference type="PROSITE" id="PS51176">
    <property type="entry name" value="PDH_ADH"/>
    <property type="match status" value="1"/>
</dbReference>
<dbReference type="InterPro" id="IPR013785">
    <property type="entry name" value="Aldolase_TIM"/>
</dbReference>
<keyword evidence="2 5" id="KW-0560">Oxidoreductase</keyword>
<dbReference type="GO" id="GO:0016740">
    <property type="term" value="F:transferase activity"/>
    <property type="evidence" value="ECO:0007669"/>
    <property type="project" value="UniProtKB-KW"/>
</dbReference>
<accession>S5TNG2</accession>
<dbReference type="AlphaFoldDB" id="S5TNG2"/>
<sequence length="505" mass="51235">MVVVMSVGATAEDLAVVVETVRSVGCEGFVGRGVSRTIVGDPARLGMMNPKGHRGVAEVAGTTLLRGDAVKPRTSPYACQGPGEKALKILAAVRAETGLPVVTEAIAPVPVGLVASYADMLQVGARNQQNSRLLEAVGSVDRPVLLERVDPSHGGGRRDLVVPPSRAAGADGPIVDVHAGDRTMRRRPGPDGARPGRAGPDHPVARRCAGPDGSPAGTAGLMERPTPLDGGVLIVGAGLIGTSIGLALTASGVSVLLDDRDPGALRTAIARGAGVPFTEGDRAELAVVAVPPDEVAETLCDVQKRGLARFFTDVASVKDRPIAEAVKLGCAMDVFVGGHPMGGRERSGPEAATGDLFRGRSWVLCPTAETAPEALAAVESLAAACGARPSILAPEDHDRAVALVSHTPHVLASAMAARFADAPASFLALIGQGGRDVTRIAAADPVLWRAILSANGEAVADLVELIAADLARTAADLRAGPASVDAGAAVRQLLSGGAAGHARLP</sequence>
<dbReference type="EC" id="1.3.1.43" evidence="5"/>
<dbReference type="GO" id="GO:0008977">
    <property type="term" value="F:prephenate dehydrogenase (NAD+) activity"/>
    <property type="evidence" value="ECO:0007669"/>
    <property type="project" value="InterPro"/>
</dbReference>
<evidence type="ECO:0000313" key="5">
    <source>
        <dbReference type="EMBL" id="AGS49988.1"/>
    </source>
</evidence>
<dbReference type="Gene3D" id="3.20.20.70">
    <property type="entry name" value="Aldolase class I"/>
    <property type="match status" value="1"/>
</dbReference>
<proteinExistence type="predicted"/>
<dbReference type="NCBIfam" id="NF005112">
    <property type="entry name" value="PRK06545.2-4"/>
    <property type="match status" value="1"/>
</dbReference>
<organism evidence="5">
    <name type="scientific">uncultured bacterium esnapd26</name>
    <dbReference type="NCBI Taxonomy" id="1366607"/>
    <lineage>
        <taxon>Bacteria</taxon>
        <taxon>environmental samples</taxon>
    </lineage>
</organism>
<evidence type="ECO:0000256" key="2">
    <source>
        <dbReference type="ARBA" id="ARBA00023002"/>
    </source>
</evidence>
<dbReference type="InterPro" id="IPR006218">
    <property type="entry name" value="DAHP1/KDSA"/>
</dbReference>
<dbReference type="GO" id="GO:0004665">
    <property type="term" value="F:prephenate dehydrogenase (NADP+) activity"/>
    <property type="evidence" value="ECO:0007669"/>
    <property type="project" value="InterPro"/>
</dbReference>
<feature type="compositionally biased region" description="Basic and acidic residues" evidence="3">
    <location>
        <begin position="147"/>
        <end position="160"/>
    </location>
</feature>
<dbReference type="Gene3D" id="3.40.50.720">
    <property type="entry name" value="NAD(P)-binding Rossmann-like Domain"/>
    <property type="match status" value="1"/>
</dbReference>
<dbReference type="InterPro" id="IPR003099">
    <property type="entry name" value="Prephen_DH"/>
</dbReference>
<dbReference type="PANTHER" id="PTHR21363">
    <property type="entry name" value="PREPHENATE DEHYDROGENASE"/>
    <property type="match status" value="1"/>
</dbReference>
<dbReference type="InterPro" id="IPR046826">
    <property type="entry name" value="PDH_N"/>
</dbReference>
<dbReference type="Gene3D" id="1.10.3660.10">
    <property type="entry name" value="6-phosphogluconate dehydrogenase C-terminal like domain"/>
    <property type="match status" value="1"/>
</dbReference>
<dbReference type="SUPFAM" id="SSF48179">
    <property type="entry name" value="6-phosphogluconate dehydrogenase C-terminal domain-like"/>
    <property type="match status" value="1"/>
</dbReference>
<feature type="domain" description="Prephenate/arogenate dehydrogenase" evidence="4">
    <location>
        <begin position="230"/>
        <end position="505"/>
    </location>
</feature>
<dbReference type="PANTHER" id="PTHR21363:SF0">
    <property type="entry name" value="PREPHENATE DEHYDROGENASE [NADP(+)]"/>
    <property type="match status" value="1"/>
</dbReference>
<dbReference type="SUPFAM" id="SSF51735">
    <property type="entry name" value="NAD(P)-binding Rossmann-fold domains"/>
    <property type="match status" value="1"/>
</dbReference>
<dbReference type="InterPro" id="IPR046825">
    <property type="entry name" value="PDH_C"/>
</dbReference>
<dbReference type="InterPro" id="IPR050812">
    <property type="entry name" value="Preph/Arog_dehydrog"/>
</dbReference>
<feature type="region of interest" description="Disordered" evidence="3">
    <location>
        <begin position="147"/>
        <end position="220"/>
    </location>
</feature>
<dbReference type="InterPro" id="IPR036291">
    <property type="entry name" value="NAD(P)-bd_dom_sf"/>
</dbReference>
<protein>
    <submittedName>
        <fullName evidence="5">Arogenate dehydrogenase</fullName>
        <ecNumber evidence="5">1.3.1.43</ecNumber>
    </submittedName>
</protein>
<dbReference type="GO" id="GO:0006571">
    <property type="term" value="P:tyrosine biosynthetic process"/>
    <property type="evidence" value="ECO:0007669"/>
    <property type="project" value="InterPro"/>
</dbReference>
<dbReference type="Pfam" id="PF00793">
    <property type="entry name" value="DAHP_synth_1"/>
    <property type="match status" value="1"/>
</dbReference>
<dbReference type="InterPro" id="IPR008927">
    <property type="entry name" value="6-PGluconate_DH-like_C_sf"/>
</dbReference>
<dbReference type="GO" id="GO:0047794">
    <property type="term" value="F:cyclohexadienyl dehydrogenase activity"/>
    <property type="evidence" value="ECO:0007669"/>
    <property type="project" value="UniProtKB-EC"/>
</dbReference>
<dbReference type="Pfam" id="PF02153">
    <property type="entry name" value="PDH_N"/>
    <property type="match status" value="1"/>
</dbReference>
<dbReference type="Pfam" id="PF18152">
    <property type="entry name" value="DAHP_snth_FXD"/>
    <property type="match status" value="1"/>
</dbReference>
<dbReference type="EMBL" id="KF264565">
    <property type="protein sequence ID" value="AGS49988.1"/>
    <property type="molecule type" value="Genomic_DNA"/>
</dbReference>
<evidence type="ECO:0000256" key="3">
    <source>
        <dbReference type="SAM" id="MobiDB-lite"/>
    </source>
</evidence>
<dbReference type="Pfam" id="PF20463">
    <property type="entry name" value="PDH_C"/>
    <property type="match status" value="1"/>
</dbReference>
<dbReference type="InterPro" id="IPR041071">
    <property type="entry name" value="DAHP_snth_FXD"/>
</dbReference>